<reference evidence="9" key="2">
    <citation type="submission" date="2025-05" db="UniProtKB">
        <authorList>
            <consortium name="EnsemblMetazoa"/>
        </authorList>
    </citation>
    <scope>IDENTIFICATION</scope>
</reference>
<dbReference type="GO" id="GO:0016787">
    <property type="term" value="F:hydrolase activity"/>
    <property type="evidence" value="ECO:0007669"/>
    <property type="project" value="UniProtKB-KW"/>
</dbReference>
<dbReference type="InParanoid" id="A0A6P7H3S2"/>
<evidence type="ECO:0000313" key="11">
    <source>
        <dbReference type="RefSeq" id="XP_028150660.1"/>
    </source>
</evidence>
<dbReference type="GO" id="GO:0005634">
    <property type="term" value="C:nucleus"/>
    <property type="evidence" value="ECO:0007669"/>
    <property type="project" value="UniProtKB-SubCell"/>
</dbReference>
<evidence type="ECO:0000256" key="5">
    <source>
        <dbReference type="ARBA" id="ARBA00022723"/>
    </source>
</evidence>
<name>A0A6P7H3S2_DIAVI</name>
<keyword evidence="4" id="KW-0540">Nuclease</keyword>
<dbReference type="InterPro" id="IPR027806">
    <property type="entry name" value="HARBI1_dom"/>
</dbReference>
<reference evidence="11" key="1">
    <citation type="submission" date="2025-04" db="UniProtKB">
        <authorList>
            <consortium name="RefSeq"/>
        </authorList>
    </citation>
    <scope>IDENTIFICATION</scope>
    <source>
        <tissue evidence="11">Whole insect</tissue>
    </source>
</reference>
<evidence type="ECO:0000256" key="4">
    <source>
        <dbReference type="ARBA" id="ARBA00022722"/>
    </source>
</evidence>
<feature type="domain" description="DDE Tnp4" evidence="8">
    <location>
        <begin position="166"/>
        <end position="331"/>
    </location>
</feature>
<dbReference type="GO" id="GO:0046872">
    <property type="term" value="F:metal ion binding"/>
    <property type="evidence" value="ECO:0007669"/>
    <property type="project" value="UniProtKB-KW"/>
</dbReference>
<evidence type="ECO:0000256" key="1">
    <source>
        <dbReference type="ARBA" id="ARBA00001968"/>
    </source>
</evidence>
<dbReference type="EnsemblMetazoa" id="XM_050642740.1">
    <property type="protein sequence ID" value="XP_050498697.1"/>
    <property type="gene ID" value="LOC126879571"/>
</dbReference>
<dbReference type="RefSeq" id="XP_028150660.1">
    <property type="nucleotide sequence ID" value="XM_028294859.1"/>
</dbReference>
<comment type="subcellular location">
    <subcellularLocation>
        <location evidence="2">Nucleus</location>
    </subcellularLocation>
</comment>
<keyword evidence="6" id="KW-0378">Hydrolase</keyword>
<comment type="cofactor">
    <cofactor evidence="1">
        <name>a divalent metal cation</name>
        <dbReference type="ChEBI" id="CHEBI:60240"/>
    </cofactor>
</comment>
<evidence type="ECO:0000256" key="3">
    <source>
        <dbReference type="ARBA" id="ARBA00006958"/>
    </source>
</evidence>
<accession>A0A6P7H3S2</accession>
<proteinExistence type="inferred from homology"/>
<dbReference type="Pfam" id="PF13359">
    <property type="entry name" value="DDE_Tnp_4"/>
    <property type="match status" value="1"/>
</dbReference>
<protein>
    <submittedName>
        <fullName evidence="11">Uncharacterized protein LOC114344008</fullName>
    </submittedName>
</protein>
<keyword evidence="5" id="KW-0479">Metal-binding</keyword>
<keyword evidence="10" id="KW-1185">Reference proteome</keyword>
<organism evidence="11">
    <name type="scientific">Diabrotica virgifera virgifera</name>
    <name type="common">western corn rootworm</name>
    <dbReference type="NCBI Taxonomy" id="50390"/>
    <lineage>
        <taxon>Eukaryota</taxon>
        <taxon>Metazoa</taxon>
        <taxon>Ecdysozoa</taxon>
        <taxon>Arthropoda</taxon>
        <taxon>Hexapoda</taxon>
        <taxon>Insecta</taxon>
        <taxon>Pterygota</taxon>
        <taxon>Neoptera</taxon>
        <taxon>Endopterygota</taxon>
        <taxon>Coleoptera</taxon>
        <taxon>Polyphaga</taxon>
        <taxon>Cucujiformia</taxon>
        <taxon>Chrysomeloidea</taxon>
        <taxon>Chrysomelidae</taxon>
        <taxon>Galerucinae</taxon>
        <taxon>Diabroticina</taxon>
        <taxon>Diabroticites</taxon>
        <taxon>Diabrotica</taxon>
    </lineage>
</organism>
<dbReference type="PANTHER" id="PTHR22930:SF269">
    <property type="entry name" value="NUCLEASE HARBI1-LIKE PROTEIN"/>
    <property type="match status" value="1"/>
</dbReference>
<evidence type="ECO:0000256" key="2">
    <source>
        <dbReference type="ARBA" id="ARBA00004123"/>
    </source>
</evidence>
<dbReference type="AlphaFoldDB" id="A0A6P7H3S2"/>
<dbReference type="Proteomes" id="UP001652700">
    <property type="component" value="Unplaced"/>
</dbReference>
<evidence type="ECO:0000313" key="10">
    <source>
        <dbReference type="Proteomes" id="UP001652700"/>
    </source>
</evidence>
<dbReference type="OrthoDB" id="6741510at2759"/>
<keyword evidence="7" id="KW-0539">Nucleus</keyword>
<sequence length="390" mass="45607">MSSDSDEEEVLLLIALLKRKKRKWVDNVNLKRHRYGEYHRLCKELESNEDRFYYYYRMSKDCVEEIYLAVKDDIMKLDTTFRRAIGPKERLAICLRYLTTGDSYRIIADSFRVGRSTVGCIVKNVSRAIWTNLYPKYMPTPTDDTWRQSEIGYRENWNFPNCLGCIDGKHIAIKCPPNSKNRSIEYENPDSIVLFTIIDPFNKFIIVDVGDYGDLYDTRIFEKSVLYRDILSKKLLLPSKPLPGMEECVPHVLIGNEGFVIQRFLMRPYPRAATFNDKCKMHFNDRIWQARSVVQTTFNNLTEKWRIFNRPIETNVDNIMHIVKAACCLHNYVSIKQQGPVSIESQITISNLSKALTPIRSTNLRSSVAVFKVRDTFAAYFYKDILNCDK</sequence>
<dbReference type="PANTHER" id="PTHR22930">
    <property type="match status" value="1"/>
</dbReference>
<gene>
    <name evidence="11" type="primary">LOC114344008</name>
</gene>
<dbReference type="InterPro" id="IPR045249">
    <property type="entry name" value="HARBI1-like"/>
</dbReference>
<comment type="similarity">
    <text evidence="3">Belongs to the HARBI1 family.</text>
</comment>
<dbReference type="GO" id="GO:0004518">
    <property type="term" value="F:nuclease activity"/>
    <property type="evidence" value="ECO:0007669"/>
    <property type="project" value="UniProtKB-KW"/>
</dbReference>
<evidence type="ECO:0000313" key="9">
    <source>
        <dbReference type="EnsemblMetazoa" id="XP_050498697.1"/>
    </source>
</evidence>
<evidence type="ECO:0000259" key="8">
    <source>
        <dbReference type="Pfam" id="PF13359"/>
    </source>
</evidence>
<evidence type="ECO:0000256" key="7">
    <source>
        <dbReference type="ARBA" id="ARBA00023242"/>
    </source>
</evidence>
<evidence type="ECO:0000256" key="6">
    <source>
        <dbReference type="ARBA" id="ARBA00022801"/>
    </source>
</evidence>